<keyword evidence="3" id="KW-0812">Transmembrane</keyword>
<feature type="transmembrane region" description="Helical" evidence="3">
    <location>
        <begin position="20"/>
        <end position="36"/>
    </location>
</feature>
<dbReference type="InterPro" id="IPR018559">
    <property type="entry name" value="DUF2015"/>
</dbReference>
<evidence type="ECO:0000256" key="3">
    <source>
        <dbReference type="SAM" id="Phobius"/>
    </source>
</evidence>
<dbReference type="OrthoDB" id="447314at2759"/>
<evidence type="ECO:0000256" key="2">
    <source>
        <dbReference type="ARBA" id="ARBA00022729"/>
    </source>
</evidence>
<name>A0A1L0BY05_9ASCO</name>
<dbReference type="EMBL" id="LT635760">
    <property type="protein sequence ID" value="SGZ56131.1"/>
    <property type="molecule type" value="Genomic_DNA"/>
</dbReference>
<keyword evidence="2" id="KW-0732">Signal</keyword>
<keyword evidence="3" id="KW-1133">Transmembrane helix</keyword>
<dbReference type="PANTHER" id="PTHR28023">
    <property type="entry name" value="UPF0357 PROTEIN YCL012C"/>
    <property type="match status" value="1"/>
</dbReference>
<reference evidence="4 5" key="1">
    <citation type="submission" date="2016-10" db="EMBL/GenBank/DDBJ databases">
        <authorList>
            <person name="de Groot N.N."/>
        </authorList>
    </citation>
    <scope>NUCLEOTIDE SEQUENCE [LARGE SCALE GENOMIC DNA]</scope>
    <source>
        <strain evidence="4 5">CBS 141442</strain>
    </source>
</reference>
<accession>A0A1L0BY05</accession>
<protein>
    <submittedName>
        <fullName evidence="4">CIC11C00000003335</fullName>
    </submittedName>
</protein>
<evidence type="ECO:0000313" key="5">
    <source>
        <dbReference type="Proteomes" id="UP000182334"/>
    </source>
</evidence>
<keyword evidence="3" id="KW-0472">Membrane</keyword>
<comment type="similarity">
    <text evidence="1">Belongs to the UPF0357 family.</text>
</comment>
<dbReference type="AlphaFoldDB" id="A0A1L0BY05"/>
<dbReference type="Proteomes" id="UP000182334">
    <property type="component" value="Chromosome V"/>
</dbReference>
<evidence type="ECO:0000313" key="4">
    <source>
        <dbReference type="EMBL" id="SGZ56131.1"/>
    </source>
</evidence>
<keyword evidence="5" id="KW-1185">Reference proteome</keyword>
<organism evidence="4 5">
    <name type="scientific">Sungouiella intermedia</name>
    <dbReference type="NCBI Taxonomy" id="45354"/>
    <lineage>
        <taxon>Eukaryota</taxon>
        <taxon>Fungi</taxon>
        <taxon>Dikarya</taxon>
        <taxon>Ascomycota</taxon>
        <taxon>Saccharomycotina</taxon>
        <taxon>Pichiomycetes</taxon>
        <taxon>Metschnikowiaceae</taxon>
        <taxon>Sungouiella</taxon>
    </lineage>
</organism>
<evidence type="ECO:0000256" key="1">
    <source>
        <dbReference type="ARBA" id="ARBA00008325"/>
    </source>
</evidence>
<sequence length="140" mass="16336">MAQQEQKQPSNKLPKVKSHHVLLFVVIVLLVLAFHCRRKLAERFEIWRNKRRWNRLATTGFEGDLENGFSSNNFNITDNIAKNDPRTLDEAAKEEIRSLMQRHNLTFDEARLRYLREKMRANGVDANGVPTDPRTVTFST</sequence>
<proteinExistence type="inferred from homology"/>
<gene>
    <name evidence="4" type="ORF">SAMEA4029010_CIC11G00000003335</name>
</gene>
<dbReference type="Pfam" id="PF09435">
    <property type="entry name" value="DUF2015"/>
    <property type="match status" value="1"/>
</dbReference>
<dbReference type="PANTHER" id="PTHR28023:SF1">
    <property type="entry name" value="UPF0357 PROTEIN YCL012C"/>
    <property type="match status" value="1"/>
</dbReference>